<dbReference type="InterPro" id="IPR035474">
    <property type="entry name" value="SIS_Kpsf"/>
</dbReference>
<evidence type="ECO:0000313" key="11">
    <source>
        <dbReference type="Proteomes" id="UP000196531"/>
    </source>
</evidence>
<dbReference type="InterPro" id="IPR004800">
    <property type="entry name" value="KdsD/KpsF-type"/>
</dbReference>
<dbReference type="GO" id="GO:0005975">
    <property type="term" value="P:carbohydrate metabolic process"/>
    <property type="evidence" value="ECO:0007669"/>
    <property type="project" value="InterPro"/>
</dbReference>
<keyword evidence="2" id="KW-0677">Repeat</keyword>
<dbReference type="PROSITE" id="PS51371">
    <property type="entry name" value="CBS"/>
    <property type="match status" value="1"/>
</dbReference>
<dbReference type="Proteomes" id="UP000196531">
    <property type="component" value="Unassembled WGS sequence"/>
</dbReference>
<dbReference type="CDD" id="cd05014">
    <property type="entry name" value="SIS_Kpsf"/>
    <property type="match status" value="1"/>
</dbReference>
<dbReference type="SMART" id="SM00116">
    <property type="entry name" value="CBS"/>
    <property type="match status" value="2"/>
</dbReference>
<dbReference type="GO" id="GO:1901135">
    <property type="term" value="P:carbohydrate derivative metabolic process"/>
    <property type="evidence" value="ECO:0007669"/>
    <property type="project" value="InterPro"/>
</dbReference>
<dbReference type="Pfam" id="PF00571">
    <property type="entry name" value="CBS"/>
    <property type="match status" value="2"/>
</dbReference>
<evidence type="ECO:0000259" key="9">
    <source>
        <dbReference type="PROSITE" id="PS51464"/>
    </source>
</evidence>
<dbReference type="Gene3D" id="3.10.580.10">
    <property type="entry name" value="CBS-domain"/>
    <property type="match status" value="1"/>
</dbReference>
<evidence type="ECO:0000256" key="5">
    <source>
        <dbReference type="PIRSR" id="PIRSR004692-2"/>
    </source>
</evidence>
<sequence length="328" mass="35217">MSNVQILKNVLALEAKSIEIAASRLREEDVSLAGELFSDLIENGGHLVFCGVGKSGHIGTKLASTFTSLGLKSFFLHPTEALHGDLGRLSERDAIVFLSKSGTTEEILKIIPYLPMNVTRVIGLLGAIGSEIGKNCGIFFDCSVEKEACINNQAPTTSSTVAIAMGDALAVYFENIVNLSKEGFAKNHPGGFLGKSLSMKVQDLLCKASECSIVTSDKTLKDVVLEMTNKPLGACAVIDADKFTGLIVEGDIRRSLSEYHGHLDTSVTDILNAKPISVTRDTLAFDALKLMEERENPIAVLPVVEKGKFFGFLRLHDLLKAGLSSSKS</sequence>
<dbReference type="GO" id="GO:0016853">
    <property type="term" value="F:isomerase activity"/>
    <property type="evidence" value="ECO:0007669"/>
    <property type="project" value="InterPro"/>
</dbReference>
<dbReference type="InterPro" id="IPR001347">
    <property type="entry name" value="SIS_dom"/>
</dbReference>
<comment type="caution">
    <text evidence="10">The sequence shown here is derived from an EMBL/GenBank/DDBJ whole genome shotgun (WGS) entry which is preliminary data.</text>
</comment>
<dbReference type="GO" id="GO:0046872">
    <property type="term" value="F:metal ion binding"/>
    <property type="evidence" value="ECO:0007669"/>
    <property type="project" value="UniProtKB-KW"/>
</dbReference>
<feature type="domain" description="SIS" evidence="9">
    <location>
        <begin position="37"/>
        <end position="179"/>
    </location>
</feature>
<feature type="site" description="Catalytically relevant" evidence="6">
    <location>
        <position position="188"/>
    </location>
</feature>
<dbReference type="SUPFAM" id="SSF53697">
    <property type="entry name" value="SIS domain"/>
    <property type="match status" value="1"/>
</dbReference>
<feature type="domain" description="CBS" evidence="8">
    <location>
        <begin position="271"/>
        <end position="328"/>
    </location>
</feature>
<dbReference type="InterPro" id="IPR046348">
    <property type="entry name" value="SIS_dom_sf"/>
</dbReference>
<feature type="site" description="Catalytically relevant" evidence="6">
    <location>
        <position position="147"/>
    </location>
</feature>
<dbReference type="InterPro" id="IPR000644">
    <property type="entry name" value="CBS_dom"/>
</dbReference>
<feature type="site" description="Catalytically relevant" evidence="6">
    <location>
        <position position="106"/>
    </location>
</feature>
<dbReference type="PROSITE" id="PS51464">
    <property type="entry name" value="SIS"/>
    <property type="match status" value="1"/>
</dbReference>
<evidence type="ECO:0000256" key="2">
    <source>
        <dbReference type="ARBA" id="ARBA00022737"/>
    </source>
</evidence>
<accession>A0A1Y5FEH9</accession>
<dbReference type="CDD" id="cd04604">
    <property type="entry name" value="CBS_pair_SIS_assoc"/>
    <property type="match status" value="1"/>
</dbReference>
<organism evidence="10 11">
    <name type="scientific">Halobacteriovorax marinus</name>
    <dbReference type="NCBI Taxonomy" id="97084"/>
    <lineage>
        <taxon>Bacteria</taxon>
        <taxon>Pseudomonadati</taxon>
        <taxon>Bdellovibrionota</taxon>
        <taxon>Bacteriovoracia</taxon>
        <taxon>Bacteriovoracales</taxon>
        <taxon>Halobacteriovoraceae</taxon>
        <taxon>Halobacteriovorax</taxon>
    </lineage>
</organism>
<protein>
    <submittedName>
        <fullName evidence="10">Uncharacterized protein</fullName>
    </submittedName>
</protein>
<reference evidence="11" key="1">
    <citation type="journal article" date="2017" name="Proc. Natl. Acad. Sci. U.S.A.">
        <title>Simulation of Deepwater Horizon oil plume reveals substrate specialization within a complex community of hydrocarbon-degraders.</title>
        <authorList>
            <person name="Hu P."/>
            <person name="Dubinsky E.A."/>
            <person name="Probst A.J."/>
            <person name="Wang J."/>
            <person name="Sieber C.M.K."/>
            <person name="Tom L.M."/>
            <person name="Gardinali P."/>
            <person name="Banfield J.F."/>
            <person name="Atlas R.M."/>
            <person name="Andersen G.L."/>
        </authorList>
    </citation>
    <scope>NUCLEOTIDE SEQUENCE [LARGE SCALE GENOMIC DNA]</scope>
</reference>
<dbReference type="PANTHER" id="PTHR42745:SF1">
    <property type="entry name" value="ARABINOSE 5-PHOSPHATE ISOMERASE KDSD"/>
    <property type="match status" value="1"/>
</dbReference>
<evidence type="ECO:0000256" key="4">
    <source>
        <dbReference type="PIRNR" id="PIRNR004692"/>
    </source>
</evidence>
<dbReference type="EMBL" id="MAAO01000004">
    <property type="protein sequence ID" value="OUR98584.1"/>
    <property type="molecule type" value="Genomic_DNA"/>
</dbReference>
<name>A0A1Y5FEH9_9BACT</name>
<proteinExistence type="inferred from homology"/>
<dbReference type="GO" id="GO:0097367">
    <property type="term" value="F:carbohydrate derivative binding"/>
    <property type="evidence" value="ECO:0007669"/>
    <property type="project" value="InterPro"/>
</dbReference>
<keyword evidence="5" id="KW-0479">Metal-binding</keyword>
<dbReference type="PANTHER" id="PTHR42745">
    <property type="match status" value="1"/>
</dbReference>
<gene>
    <name evidence="10" type="ORF">A9Q84_03995</name>
</gene>
<evidence type="ECO:0000259" key="8">
    <source>
        <dbReference type="PROSITE" id="PS51371"/>
    </source>
</evidence>
<keyword evidence="5" id="KW-0862">Zinc</keyword>
<feature type="binding site" evidence="5">
    <location>
        <position position="77"/>
    </location>
    <ligand>
        <name>Zn(2+)</name>
        <dbReference type="ChEBI" id="CHEBI:29105"/>
    </ligand>
</feature>
<dbReference type="AlphaFoldDB" id="A0A1Y5FEH9"/>
<evidence type="ECO:0000256" key="7">
    <source>
        <dbReference type="PROSITE-ProRule" id="PRU00703"/>
    </source>
</evidence>
<evidence type="ECO:0000313" key="10">
    <source>
        <dbReference type="EMBL" id="OUR98584.1"/>
    </source>
</evidence>
<dbReference type="PIRSF" id="PIRSF004692">
    <property type="entry name" value="KdsD_KpsF"/>
    <property type="match status" value="1"/>
</dbReference>
<evidence type="ECO:0000256" key="1">
    <source>
        <dbReference type="ARBA" id="ARBA00008165"/>
    </source>
</evidence>
<dbReference type="Pfam" id="PF01380">
    <property type="entry name" value="SIS"/>
    <property type="match status" value="1"/>
</dbReference>
<dbReference type="NCBIfam" id="TIGR00393">
    <property type="entry name" value="kpsF"/>
    <property type="match status" value="1"/>
</dbReference>
<keyword evidence="3 7" id="KW-0129">CBS domain</keyword>
<evidence type="ECO:0000256" key="6">
    <source>
        <dbReference type="PIRSR" id="PIRSR004692-3"/>
    </source>
</evidence>
<comment type="similarity">
    <text evidence="1 4">Belongs to the SIS family. GutQ/KpsF subfamily.</text>
</comment>
<feature type="site" description="Catalytically relevant" evidence="6">
    <location>
        <position position="54"/>
    </location>
</feature>
<dbReference type="Gene3D" id="3.40.50.10490">
    <property type="entry name" value="Glucose-6-phosphate isomerase like protein, domain 1"/>
    <property type="match status" value="1"/>
</dbReference>
<dbReference type="InterPro" id="IPR046342">
    <property type="entry name" value="CBS_dom_sf"/>
</dbReference>
<dbReference type="InterPro" id="IPR050986">
    <property type="entry name" value="GutQ/KpsF_isomerases"/>
</dbReference>
<evidence type="ECO:0000256" key="3">
    <source>
        <dbReference type="ARBA" id="ARBA00023122"/>
    </source>
</evidence>